<sequence>MMNDSEVTITLSVWYRRCCRFLGLAAFATIFACTFGTAHGEDDASEFDRVRQLLESRCLACHNDTDRKGDFSLQSKSALIESGFVTAGDAADSHLLTTLTADSGGVPSMPKDGEPLTDDEVRLLHKWIGSGMPWPDGITLQQHTVDDFNWWSFQPIRRPAVPAGDKLNNGWQQSPIDAFIARQHVENGLMRSGPADRRTLIRRITYDLTGLPPTPDEISAFVADDSPDAYEQLVERLLASPRYGERWARHWLDVVKYADTCGYDKDKLRPNAWPYRDYVIRSFNNDKPYARFVQEQIAGDALFPEEVDAIPALGFISAGPWDFIGHVEVPEEKIDGKVARNLDRDDMVSNAMNTFCSITIQCARCHNHKFDPFTQEHYYSLQSVFAAVDRADRLYDTDPAVARQRHALQQQEREITADLKAIDDRVKTDGGKELAAIDQRIADLKSQAAALSKPAEFGYHSQISSTAAAEKWVEVDLGNEVEITTVVLHPCHDNYAGIGAGFGFPARFRVEAFSDRPVDTESKTVQQRLVESWDFTNADYANPGLAPVAMVPGKFKARRIRITATHLATRKNDYHFALAELRVLDASGSNVAAGAKVTALDSVEAPPRWRKSNLTDGIWPQNSNPQAAEQLADAHRRRTAITARTLTPALIARQKQLQIERSRVARELSELPQQLTVYAAATHFKPQGNFKPTAGTPRTVSVLHRGNVQQPGQSVSPGVVPLSEDADWQLRLPSEHSESDRRAALAQWITDHDNPLTWRSIANRIWQYHFSKGLVDSPNDLGRMGQLPTHPELLDWLADEFRRTQSFKHMHRLIVHSTTYQQASQHNSANAAVDSDNQYLWRMNRRRLTAEELRDSILAVSGRLNLEMGGPGFYLFELEKADHSPHYEYHKFDPDDPASHRRSVYRFIVRSQPDPFMTTLDCADSSQSTPRRNETLTSLQALSLLNNSFNLAMANHFAARVADSKSPASDAFTLATGREPTDSERTALQHYSQQHGLRNLCRVLFNLSEFVFVD</sequence>
<evidence type="ECO:0000313" key="4">
    <source>
        <dbReference type="EMBL" id="APZ94306.1"/>
    </source>
</evidence>
<accession>A0A1P8WJS8</accession>
<dbReference type="Gene3D" id="2.60.120.260">
    <property type="entry name" value="Galactose-binding domain-like"/>
    <property type="match status" value="1"/>
</dbReference>
<dbReference type="Pfam" id="PF07583">
    <property type="entry name" value="PSCyt2"/>
    <property type="match status" value="1"/>
</dbReference>
<dbReference type="GO" id="GO:0009055">
    <property type="term" value="F:electron transfer activity"/>
    <property type="evidence" value="ECO:0007669"/>
    <property type="project" value="InterPro"/>
</dbReference>
<evidence type="ECO:0000259" key="3">
    <source>
        <dbReference type="Pfam" id="PF07635"/>
    </source>
</evidence>
<dbReference type="SUPFAM" id="SSF46626">
    <property type="entry name" value="Cytochrome c"/>
    <property type="match status" value="1"/>
</dbReference>
<gene>
    <name evidence="4" type="ORF">Fuma_03932</name>
</gene>
<dbReference type="PANTHER" id="PTHR35889:SF3">
    <property type="entry name" value="F-BOX DOMAIN-CONTAINING PROTEIN"/>
    <property type="match status" value="1"/>
</dbReference>
<dbReference type="InterPro" id="IPR022655">
    <property type="entry name" value="DUF1553"/>
</dbReference>
<dbReference type="Pfam" id="PF07635">
    <property type="entry name" value="PSCyt1"/>
    <property type="match status" value="1"/>
</dbReference>
<dbReference type="PANTHER" id="PTHR35889">
    <property type="entry name" value="CYCLOINULO-OLIGOSACCHARIDE FRUCTANOTRANSFERASE-RELATED"/>
    <property type="match status" value="1"/>
</dbReference>
<protein>
    <submittedName>
        <fullName evidence="4">F5/8 type C domain protein</fullName>
    </submittedName>
</protein>
<dbReference type="AlphaFoldDB" id="A0A1P8WJS8"/>
<feature type="domain" description="Cytochrome C Planctomycete-type" evidence="3">
    <location>
        <begin position="58"/>
        <end position="112"/>
    </location>
</feature>
<dbReference type="STRING" id="1891926.Fuma_03932"/>
<dbReference type="SUPFAM" id="SSF49785">
    <property type="entry name" value="Galactose-binding domain-like"/>
    <property type="match status" value="1"/>
</dbReference>
<dbReference type="EMBL" id="CP017641">
    <property type="protein sequence ID" value="APZ94306.1"/>
    <property type="molecule type" value="Genomic_DNA"/>
</dbReference>
<evidence type="ECO:0000259" key="2">
    <source>
        <dbReference type="Pfam" id="PF07587"/>
    </source>
</evidence>
<reference evidence="4 5" key="1">
    <citation type="journal article" date="2016" name="Front. Microbiol.">
        <title>Fuerstia marisgermanicae gen. nov., sp. nov., an Unusual Member of the Phylum Planctomycetes from the German Wadden Sea.</title>
        <authorList>
            <person name="Kohn T."/>
            <person name="Heuer A."/>
            <person name="Jogler M."/>
            <person name="Vollmers J."/>
            <person name="Boedeker C."/>
            <person name="Bunk B."/>
            <person name="Rast P."/>
            <person name="Borchert D."/>
            <person name="Glockner I."/>
            <person name="Freese H.M."/>
            <person name="Klenk H.P."/>
            <person name="Overmann J."/>
            <person name="Kaster A.K."/>
            <person name="Rohde M."/>
            <person name="Wiegand S."/>
            <person name="Jogler C."/>
        </authorList>
    </citation>
    <scope>NUCLEOTIDE SEQUENCE [LARGE SCALE GENOMIC DNA]</scope>
    <source>
        <strain evidence="4 5">NH11</strain>
    </source>
</reference>
<dbReference type="KEGG" id="fmr:Fuma_03932"/>
<dbReference type="InterPro" id="IPR011429">
    <property type="entry name" value="Cyt_c_Planctomycete-type"/>
</dbReference>
<name>A0A1P8WJS8_9PLAN</name>
<dbReference type="Pfam" id="PF07587">
    <property type="entry name" value="PSD1"/>
    <property type="match status" value="1"/>
</dbReference>
<dbReference type="GO" id="GO:0020037">
    <property type="term" value="F:heme binding"/>
    <property type="evidence" value="ECO:0007669"/>
    <property type="project" value="InterPro"/>
</dbReference>
<keyword evidence="5" id="KW-1185">Reference proteome</keyword>
<feature type="domain" description="DUF1549" evidence="1">
    <location>
        <begin position="175"/>
        <end position="389"/>
    </location>
</feature>
<evidence type="ECO:0000259" key="1">
    <source>
        <dbReference type="Pfam" id="PF07583"/>
    </source>
</evidence>
<feature type="domain" description="DUF1553" evidence="2">
    <location>
        <begin position="741"/>
        <end position="991"/>
    </location>
</feature>
<dbReference type="InterPro" id="IPR008979">
    <property type="entry name" value="Galactose-bd-like_sf"/>
</dbReference>
<dbReference type="RefSeq" id="WP_218922214.1">
    <property type="nucleotide sequence ID" value="NZ_CP017641.1"/>
</dbReference>
<organism evidence="4 5">
    <name type="scientific">Fuerstiella marisgermanici</name>
    <dbReference type="NCBI Taxonomy" id="1891926"/>
    <lineage>
        <taxon>Bacteria</taxon>
        <taxon>Pseudomonadati</taxon>
        <taxon>Planctomycetota</taxon>
        <taxon>Planctomycetia</taxon>
        <taxon>Planctomycetales</taxon>
        <taxon>Planctomycetaceae</taxon>
        <taxon>Fuerstiella</taxon>
    </lineage>
</organism>
<evidence type="ECO:0000313" key="5">
    <source>
        <dbReference type="Proteomes" id="UP000187735"/>
    </source>
</evidence>
<proteinExistence type="predicted"/>
<dbReference type="InterPro" id="IPR011444">
    <property type="entry name" value="DUF1549"/>
</dbReference>
<dbReference type="InterPro" id="IPR036909">
    <property type="entry name" value="Cyt_c-like_dom_sf"/>
</dbReference>
<dbReference type="Proteomes" id="UP000187735">
    <property type="component" value="Chromosome"/>
</dbReference>